<dbReference type="InterPro" id="IPR050638">
    <property type="entry name" value="AA-Vitamin_Transporters"/>
</dbReference>
<accession>A0A917AN10</accession>
<evidence type="ECO:0000256" key="4">
    <source>
        <dbReference type="ARBA" id="ARBA00022989"/>
    </source>
</evidence>
<evidence type="ECO:0000256" key="3">
    <source>
        <dbReference type="ARBA" id="ARBA00022692"/>
    </source>
</evidence>
<dbReference type="PANTHER" id="PTHR32322:SF2">
    <property type="entry name" value="EAMA DOMAIN-CONTAINING PROTEIN"/>
    <property type="match status" value="1"/>
</dbReference>
<keyword evidence="3 7" id="KW-0812">Transmembrane</keyword>
<feature type="compositionally biased region" description="Polar residues" evidence="6">
    <location>
        <begin position="1"/>
        <end position="16"/>
    </location>
</feature>
<evidence type="ECO:0000256" key="6">
    <source>
        <dbReference type="SAM" id="MobiDB-lite"/>
    </source>
</evidence>
<reference evidence="9" key="2">
    <citation type="submission" date="2020-09" db="EMBL/GenBank/DDBJ databases">
        <authorList>
            <person name="Sun Q."/>
            <person name="Zhou Y."/>
        </authorList>
    </citation>
    <scope>NUCLEOTIDE SEQUENCE</scope>
    <source>
        <strain evidence="9">CGMCC 1.15388</strain>
    </source>
</reference>
<dbReference type="InterPro" id="IPR037185">
    <property type="entry name" value="EmrE-like"/>
</dbReference>
<dbReference type="PANTHER" id="PTHR32322">
    <property type="entry name" value="INNER MEMBRANE TRANSPORTER"/>
    <property type="match status" value="1"/>
</dbReference>
<dbReference type="GO" id="GO:0016020">
    <property type="term" value="C:membrane"/>
    <property type="evidence" value="ECO:0007669"/>
    <property type="project" value="UniProtKB-SubCell"/>
</dbReference>
<gene>
    <name evidence="9" type="ORF">GCM10011401_02620</name>
</gene>
<sequence length="338" mass="34161">MTTAQGSRQRSGQGREQASGRGLGIGAITLTSVLWGTTGTAATFAPDAGPFAIGSAALGIGGLLQALIALPALRSARHRLRAHWGLLVLGGLAVMIYPLAFYSSMHYAGVAIGSVVSLASAPLASGMLERLVDGKPLSRWWMLAAGLGITGSTMLCLAKMNEPASSTAETVGGIAAGLVAGATYATFSWAVHRLMEEGAGRAASMGAVFGVGGLLLMPVLVITGAPLIAGPEAFAVAAYMALVPMFLGYLLFGFGLTRVPASTATTVTLTEPAVAALLAVIIVGEQLSGLGWAGLTVIAAVLVILAVAPSNAAESGGSVRRTEGRGTEDEHREPMPVP</sequence>
<dbReference type="Pfam" id="PF00892">
    <property type="entry name" value="EamA"/>
    <property type="match status" value="2"/>
</dbReference>
<evidence type="ECO:0000313" key="9">
    <source>
        <dbReference type="EMBL" id="GGE59362.1"/>
    </source>
</evidence>
<feature type="transmembrane region" description="Helical" evidence="7">
    <location>
        <begin position="264"/>
        <end position="284"/>
    </location>
</feature>
<dbReference type="Proteomes" id="UP000633136">
    <property type="component" value="Unassembled WGS sequence"/>
</dbReference>
<evidence type="ECO:0000256" key="1">
    <source>
        <dbReference type="ARBA" id="ARBA00004141"/>
    </source>
</evidence>
<dbReference type="AlphaFoldDB" id="A0A917AN10"/>
<feature type="transmembrane region" description="Helical" evidence="7">
    <location>
        <begin position="82"/>
        <end position="101"/>
    </location>
</feature>
<feature type="transmembrane region" description="Helical" evidence="7">
    <location>
        <begin position="234"/>
        <end position="252"/>
    </location>
</feature>
<feature type="transmembrane region" description="Helical" evidence="7">
    <location>
        <begin position="203"/>
        <end position="228"/>
    </location>
</feature>
<keyword evidence="4 7" id="KW-1133">Transmembrane helix</keyword>
<proteinExistence type="inferred from homology"/>
<dbReference type="SUPFAM" id="SSF103481">
    <property type="entry name" value="Multidrug resistance efflux transporter EmrE"/>
    <property type="match status" value="2"/>
</dbReference>
<comment type="caution">
    <text evidence="9">The sequence shown here is derived from an EMBL/GenBank/DDBJ whole genome shotgun (WGS) entry which is preliminary data.</text>
</comment>
<dbReference type="EMBL" id="BMIS01000001">
    <property type="protein sequence ID" value="GGE59362.1"/>
    <property type="molecule type" value="Genomic_DNA"/>
</dbReference>
<comment type="similarity">
    <text evidence="2">Belongs to the EamA transporter family.</text>
</comment>
<feature type="transmembrane region" description="Helical" evidence="7">
    <location>
        <begin position="51"/>
        <end position="70"/>
    </location>
</feature>
<keyword evidence="5 7" id="KW-0472">Membrane</keyword>
<name>A0A917AN10_9MICC</name>
<organism evidence="9 10">
    <name type="scientific">Nesterenkonia cremea</name>
    <dbReference type="NCBI Taxonomy" id="1882340"/>
    <lineage>
        <taxon>Bacteria</taxon>
        <taxon>Bacillati</taxon>
        <taxon>Actinomycetota</taxon>
        <taxon>Actinomycetes</taxon>
        <taxon>Micrococcales</taxon>
        <taxon>Micrococcaceae</taxon>
        <taxon>Nesterenkonia</taxon>
    </lineage>
</organism>
<evidence type="ECO:0000313" key="10">
    <source>
        <dbReference type="Proteomes" id="UP000633136"/>
    </source>
</evidence>
<feature type="domain" description="EamA" evidence="8">
    <location>
        <begin position="23"/>
        <end position="155"/>
    </location>
</feature>
<feature type="compositionally biased region" description="Basic and acidic residues" evidence="6">
    <location>
        <begin position="320"/>
        <end position="338"/>
    </location>
</feature>
<evidence type="ECO:0000256" key="7">
    <source>
        <dbReference type="SAM" id="Phobius"/>
    </source>
</evidence>
<feature type="transmembrane region" description="Helical" evidence="7">
    <location>
        <begin position="140"/>
        <end position="160"/>
    </location>
</feature>
<feature type="transmembrane region" description="Helical" evidence="7">
    <location>
        <begin position="290"/>
        <end position="308"/>
    </location>
</feature>
<evidence type="ECO:0000256" key="5">
    <source>
        <dbReference type="ARBA" id="ARBA00023136"/>
    </source>
</evidence>
<reference evidence="9" key="1">
    <citation type="journal article" date="2014" name="Int. J. Syst. Evol. Microbiol.">
        <title>Complete genome sequence of Corynebacterium casei LMG S-19264T (=DSM 44701T), isolated from a smear-ripened cheese.</title>
        <authorList>
            <consortium name="US DOE Joint Genome Institute (JGI-PGF)"/>
            <person name="Walter F."/>
            <person name="Albersmeier A."/>
            <person name="Kalinowski J."/>
            <person name="Ruckert C."/>
        </authorList>
    </citation>
    <scope>NUCLEOTIDE SEQUENCE</scope>
    <source>
        <strain evidence="9">CGMCC 1.15388</strain>
    </source>
</reference>
<evidence type="ECO:0000256" key="2">
    <source>
        <dbReference type="ARBA" id="ARBA00007362"/>
    </source>
</evidence>
<dbReference type="RefSeq" id="WP_188682167.1">
    <property type="nucleotide sequence ID" value="NZ_BMIS01000001.1"/>
</dbReference>
<feature type="transmembrane region" description="Helical" evidence="7">
    <location>
        <begin position="21"/>
        <end position="45"/>
    </location>
</feature>
<protein>
    <submittedName>
        <fullName evidence="9">Permease</fullName>
    </submittedName>
</protein>
<dbReference type="InterPro" id="IPR000620">
    <property type="entry name" value="EamA_dom"/>
</dbReference>
<feature type="region of interest" description="Disordered" evidence="6">
    <location>
        <begin position="1"/>
        <end position="20"/>
    </location>
</feature>
<feature type="region of interest" description="Disordered" evidence="6">
    <location>
        <begin position="314"/>
        <end position="338"/>
    </location>
</feature>
<feature type="transmembrane region" description="Helical" evidence="7">
    <location>
        <begin position="172"/>
        <end position="191"/>
    </location>
</feature>
<feature type="transmembrane region" description="Helical" evidence="7">
    <location>
        <begin position="107"/>
        <end position="128"/>
    </location>
</feature>
<feature type="domain" description="EamA" evidence="8">
    <location>
        <begin position="173"/>
        <end position="305"/>
    </location>
</feature>
<comment type="subcellular location">
    <subcellularLocation>
        <location evidence="1">Membrane</location>
        <topology evidence="1">Multi-pass membrane protein</topology>
    </subcellularLocation>
</comment>
<keyword evidence="10" id="KW-1185">Reference proteome</keyword>
<evidence type="ECO:0000259" key="8">
    <source>
        <dbReference type="Pfam" id="PF00892"/>
    </source>
</evidence>